<dbReference type="PANTHER" id="PTHR47843:SF2">
    <property type="entry name" value="BTB DOMAIN-CONTAINING PROTEIN"/>
    <property type="match status" value="1"/>
</dbReference>
<dbReference type="Proteomes" id="UP000002668">
    <property type="component" value="Genome"/>
</dbReference>
<reference evidence="3" key="1">
    <citation type="journal article" date="2011" name="Nat. Commun.">
        <title>Effector diversification within compartments of the Leptosphaeria maculans genome affected by Repeat-Induced Point mutations.</title>
        <authorList>
            <person name="Rouxel T."/>
            <person name="Grandaubert J."/>
            <person name="Hane J.K."/>
            <person name="Hoede C."/>
            <person name="van de Wouw A.P."/>
            <person name="Couloux A."/>
            <person name="Dominguez V."/>
            <person name="Anthouard V."/>
            <person name="Bally P."/>
            <person name="Bourras S."/>
            <person name="Cozijnsen A.J."/>
            <person name="Ciuffetti L.M."/>
            <person name="Degrave A."/>
            <person name="Dilmaghani A."/>
            <person name="Duret L."/>
            <person name="Fudal I."/>
            <person name="Goodwin S.B."/>
            <person name="Gout L."/>
            <person name="Glaser N."/>
            <person name="Linglin J."/>
            <person name="Kema G.H.J."/>
            <person name="Lapalu N."/>
            <person name="Lawrence C.B."/>
            <person name="May K."/>
            <person name="Meyer M."/>
            <person name="Ollivier B."/>
            <person name="Poulain J."/>
            <person name="Schoch C.L."/>
            <person name="Simon A."/>
            <person name="Spatafora J.W."/>
            <person name="Stachowiak A."/>
            <person name="Turgeon B.G."/>
            <person name="Tyler B.M."/>
            <person name="Vincent D."/>
            <person name="Weissenbach J."/>
            <person name="Amselem J."/>
            <person name="Quesneville H."/>
            <person name="Oliver R.P."/>
            <person name="Wincker P."/>
            <person name="Balesdent M.-H."/>
            <person name="Howlett B.J."/>
        </authorList>
    </citation>
    <scope>NUCLEOTIDE SEQUENCE [LARGE SCALE GENOMIC DNA]</scope>
    <source>
        <strain evidence="3">JN3 / isolate v23.1.3 / race Av1-4-5-6-7-8</strain>
    </source>
</reference>
<dbReference type="Gene3D" id="3.30.710.10">
    <property type="entry name" value="Potassium Channel Kv1.1, Chain A"/>
    <property type="match status" value="1"/>
</dbReference>
<proteinExistence type="predicted"/>
<dbReference type="CDD" id="cd18186">
    <property type="entry name" value="BTB_POZ_ZBTB_KLHL-like"/>
    <property type="match status" value="1"/>
</dbReference>
<sequence length="257" mass="29305">MPAYSESRMLDLGAEVITVQVEREPDYTKFTIHETLIRKSSLFFEAALGRKWREAEDRIVKLPTLEAGDFRVYIQWLYTGRLHVVPATEVDSLLDIATLAQAHLLGDYLQDTNYQDHAMDLMIEWYRKSSTKTVQAFADARAAGLYERTAEHGGLRRFLVDVIVWRVGDYWPDPNASTLCDGLLQDVLNAIPHYREGYFETEPLWKEDTCVYHCHEDNACYKAADPEIIPGSTSILTFLVPPPAEPSCVLIGGWFEV</sequence>
<dbReference type="HOGENOM" id="CLU_068279_3_0_1"/>
<dbReference type="OMA" id="YPRRTHE"/>
<dbReference type="STRING" id="985895.E5A5B8"/>
<evidence type="ECO:0000313" key="3">
    <source>
        <dbReference type="Proteomes" id="UP000002668"/>
    </source>
</evidence>
<organism evidence="3">
    <name type="scientific">Leptosphaeria maculans (strain JN3 / isolate v23.1.3 / race Av1-4-5-6-7-8)</name>
    <name type="common">Blackleg fungus</name>
    <name type="synonym">Phoma lingam</name>
    <dbReference type="NCBI Taxonomy" id="985895"/>
    <lineage>
        <taxon>Eukaryota</taxon>
        <taxon>Fungi</taxon>
        <taxon>Dikarya</taxon>
        <taxon>Ascomycota</taxon>
        <taxon>Pezizomycotina</taxon>
        <taxon>Dothideomycetes</taxon>
        <taxon>Pleosporomycetidae</taxon>
        <taxon>Pleosporales</taxon>
        <taxon>Pleosporineae</taxon>
        <taxon>Leptosphaeriaceae</taxon>
        <taxon>Plenodomus</taxon>
        <taxon>Plenodomus lingam/Leptosphaeria maculans species complex</taxon>
    </lineage>
</organism>
<protein>
    <recommendedName>
        <fullName evidence="1">BTB domain-containing protein</fullName>
    </recommendedName>
</protein>
<evidence type="ECO:0000313" key="2">
    <source>
        <dbReference type="EMBL" id="CBX98816.1"/>
    </source>
</evidence>
<dbReference type="eggNOG" id="ENOG502SZ9J">
    <property type="taxonomic scope" value="Eukaryota"/>
</dbReference>
<dbReference type="InParanoid" id="E5A5B8"/>
<dbReference type="InterPro" id="IPR011333">
    <property type="entry name" value="SKP1/BTB/POZ_sf"/>
</dbReference>
<evidence type="ECO:0000259" key="1">
    <source>
        <dbReference type="PROSITE" id="PS50097"/>
    </source>
</evidence>
<dbReference type="PANTHER" id="PTHR47843">
    <property type="entry name" value="BTB DOMAIN-CONTAINING PROTEIN-RELATED"/>
    <property type="match status" value="1"/>
</dbReference>
<dbReference type="EMBL" id="FP929134">
    <property type="protein sequence ID" value="CBX98816.1"/>
    <property type="molecule type" value="Genomic_DNA"/>
</dbReference>
<feature type="domain" description="BTB" evidence="1">
    <location>
        <begin position="15"/>
        <end position="86"/>
    </location>
</feature>
<dbReference type="SUPFAM" id="SSF54695">
    <property type="entry name" value="POZ domain"/>
    <property type="match status" value="1"/>
</dbReference>
<keyword evidence="3" id="KW-1185">Reference proteome</keyword>
<accession>E5A5B8</accession>
<dbReference type="PROSITE" id="PS50097">
    <property type="entry name" value="BTB"/>
    <property type="match status" value="1"/>
</dbReference>
<dbReference type="InterPro" id="IPR000210">
    <property type="entry name" value="BTB/POZ_dom"/>
</dbReference>
<dbReference type="AlphaFoldDB" id="E5A5B8"/>
<dbReference type="OrthoDB" id="1022638at2759"/>
<gene>
    <name evidence="2" type="ORF">LEMA_P080550.1</name>
</gene>
<dbReference type="VEuPathDB" id="FungiDB:LEMA_P080550.1"/>
<name>E5A5B8_LEPMJ</name>